<dbReference type="Proteomes" id="UP000325315">
    <property type="component" value="Unassembled WGS sequence"/>
</dbReference>
<evidence type="ECO:0000313" key="3">
    <source>
        <dbReference type="EMBL" id="KAA3465051.1"/>
    </source>
</evidence>
<dbReference type="GO" id="GO:0003676">
    <property type="term" value="F:nucleic acid binding"/>
    <property type="evidence" value="ECO:0007669"/>
    <property type="project" value="InterPro"/>
</dbReference>
<reference evidence="4" key="1">
    <citation type="journal article" date="2019" name="Plant Biotechnol. J.">
        <title>Genome sequencing of the Australian wild diploid species Gossypium australe highlights disease resistance and delayed gland morphogenesis.</title>
        <authorList>
            <person name="Cai Y."/>
            <person name="Cai X."/>
            <person name="Wang Q."/>
            <person name="Wang P."/>
            <person name="Zhang Y."/>
            <person name="Cai C."/>
            <person name="Xu Y."/>
            <person name="Wang K."/>
            <person name="Zhou Z."/>
            <person name="Wang C."/>
            <person name="Geng S."/>
            <person name="Li B."/>
            <person name="Dong Q."/>
            <person name="Hou Y."/>
            <person name="Wang H."/>
            <person name="Ai P."/>
            <person name="Liu Z."/>
            <person name="Yi F."/>
            <person name="Sun M."/>
            <person name="An G."/>
            <person name="Cheng J."/>
            <person name="Zhang Y."/>
            <person name="Shi Q."/>
            <person name="Xie Y."/>
            <person name="Shi X."/>
            <person name="Chang Y."/>
            <person name="Huang F."/>
            <person name="Chen Y."/>
            <person name="Hong S."/>
            <person name="Mi L."/>
            <person name="Sun Q."/>
            <person name="Zhang L."/>
            <person name="Zhou B."/>
            <person name="Peng R."/>
            <person name="Zhang X."/>
            <person name="Liu F."/>
        </authorList>
    </citation>
    <scope>NUCLEOTIDE SEQUENCE [LARGE SCALE GENOMIC DNA]</scope>
    <source>
        <strain evidence="4">cv. PA1801</strain>
    </source>
</reference>
<dbReference type="CDD" id="cd06222">
    <property type="entry name" value="RNase_H_like"/>
    <property type="match status" value="1"/>
</dbReference>
<feature type="domain" description="Reverse transcriptase" evidence="2">
    <location>
        <begin position="1"/>
        <end position="222"/>
    </location>
</feature>
<dbReference type="PANTHER" id="PTHR47074">
    <property type="entry name" value="BNAC02G40300D PROTEIN"/>
    <property type="match status" value="1"/>
</dbReference>
<dbReference type="SUPFAM" id="SSF53098">
    <property type="entry name" value="Ribonuclease H-like"/>
    <property type="match status" value="1"/>
</dbReference>
<gene>
    <name evidence="3" type="ORF">EPI10_000256</name>
</gene>
<dbReference type="InterPro" id="IPR002156">
    <property type="entry name" value="RNaseH_domain"/>
</dbReference>
<evidence type="ECO:0000256" key="1">
    <source>
        <dbReference type="SAM" id="MobiDB-lite"/>
    </source>
</evidence>
<dbReference type="OrthoDB" id="1936608at2759"/>
<evidence type="ECO:0000259" key="2">
    <source>
        <dbReference type="PROSITE" id="PS50878"/>
    </source>
</evidence>
<dbReference type="Gene3D" id="3.30.420.10">
    <property type="entry name" value="Ribonuclease H-like superfamily/Ribonuclease H"/>
    <property type="match status" value="1"/>
</dbReference>
<keyword evidence="3" id="KW-0695">RNA-directed DNA polymerase</keyword>
<dbReference type="InterPro" id="IPR026960">
    <property type="entry name" value="RVT-Znf"/>
</dbReference>
<dbReference type="InterPro" id="IPR012337">
    <property type="entry name" value="RNaseH-like_sf"/>
</dbReference>
<dbReference type="PANTHER" id="PTHR47074:SF61">
    <property type="entry name" value="RNASE H TYPE-1 DOMAIN-CONTAINING PROTEIN"/>
    <property type="match status" value="1"/>
</dbReference>
<dbReference type="AlphaFoldDB" id="A0A5B6V7Q1"/>
<dbReference type="PROSITE" id="PS50878">
    <property type="entry name" value="RT_POL"/>
    <property type="match status" value="1"/>
</dbReference>
<feature type="region of interest" description="Disordered" evidence="1">
    <location>
        <begin position="663"/>
        <end position="683"/>
    </location>
</feature>
<accession>A0A5B6V7Q1</accession>
<dbReference type="GO" id="GO:0004523">
    <property type="term" value="F:RNA-DNA hybrid ribonuclease activity"/>
    <property type="evidence" value="ECO:0007669"/>
    <property type="project" value="InterPro"/>
</dbReference>
<dbReference type="InterPro" id="IPR052929">
    <property type="entry name" value="RNase_H-like_EbsB-rel"/>
</dbReference>
<dbReference type="InterPro" id="IPR043502">
    <property type="entry name" value="DNA/RNA_pol_sf"/>
</dbReference>
<keyword evidence="3" id="KW-0808">Transferase</keyword>
<dbReference type="InterPro" id="IPR000477">
    <property type="entry name" value="RT_dom"/>
</dbReference>
<sequence>MEFQAEEILKAIKSISPLKASGNNGFPAIFFQKYWNIVGEETTVYYLQILNGQRNMEEVNRTSIVLIPKGFMERLMRRMGFCDEWISLIMRCITSATYTMVTNGKNGKEFRPTRGLRQGDPLSPYLFLTCAEGFSRLIEKAKREGRLLGAKVGRSNISVTHLFFADDSILFGKASTKGANTLKRVINDYEALSGQKVNFEKSLIYFSGNVDEELQEQVGNTLGVRISNNPEKYLGLPTTGWKIIMQPNCLFARVMKAKYFPIIYLAKHMGSQTYSKVSNLIERNFVTWKQKEIRSLFGEEQMQRIVSIPLVSSEPQDVLIWRGDNKGTYTAKNSYRRLNTTEDPRIQHNPLTKLYTKLWNLKVPSKIRIHLCKVVNEFVLVLYNLKLQKLVINTTCLVRQEEEETASHLFRDCNFTRQVLRDLGDINATCNRETNWKTWLATEFEHLTEEECKIRTIFLWIIWYNRNRVYHEGRRILVHEVVGFINAYCAEIKHMGEVIKIRTKNNSKEWRPPRGDVIKINFDASFNQIQHISVARIIVRNKEGLVMASCTYPGENIVDPTTTEARTCLLAVTMAEEIGFHEIQVEGDALTVIRKLNLETEDRSCIRVYIQEIKRKSLGFRSIKFKHVPRAANKVVHGLAMEVWKYKDLQYWVEEAPRAVEELMNNDRNRNDGRRNDSDESGS</sequence>
<dbReference type="GO" id="GO:0003964">
    <property type="term" value="F:RNA-directed DNA polymerase activity"/>
    <property type="evidence" value="ECO:0007669"/>
    <property type="project" value="UniProtKB-KW"/>
</dbReference>
<dbReference type="Pfam" id="PF00078">
    <property type="entry name" value="RVT_1"/>
    <property type="match status" value="1"/>
</dbReference>
<name>A0A5B6V7Q1_9ROSI</name>
<dbReference type="Pfam" id="PF13456">
    <property type="entry name" value="RVT_3"/>
    <property type="match status" value="1"/>
</dbReference>
<evidence type="ECO:0000313" key="4">
    <source>
        <dbReference type="Proteomes" id="UP000325315"/>
    </source>
</evidence>
<dbReference type="SUPFAM" id="SSF56672">
    <property type="entry name" value="DNA/RNA polymerases"/>
    <property type="match status" value="1"/>
</dbReference>
<protein>
    <submittedName>
        <fullName evidence="3">Reverse transcriptase</fullName>
    </submittedName>
</protein>
<comment type="caution">
    <text evidence="3">The sequence shown here is derived from an EMBL/GenBank/DDBJ whole genome shotgun (WGS) entry which is preliminary data.</text>
</comment>
<keyword evidence="3" id="KW-0548">Nucleotidyltransferase</keyword>
<dbReference type="InterPro" id="IPR044730">
    <property type="entry name" value="RNase_H-like_dom_plant"/>
</dbReference>
<dbReference type="EMBL" id="SMMG02000007">
    <property type="protein sequence ID" value="KAA3465051.1"/>
    <property type="molecule type" value="Genomic_DNA"/>
</dbReference>
<dbReference type="Pfam" id="PF13966">
    <property type="entry name" value="zf-RVT"/>
    <property type="match status" value="1"/>
</dbReference>
<keyword evidence="4" id="KW-1185">Reference proteome</keyword>
<dbReference type="InterPro" id="IPR036397">
    <property type="entry name" value="RNaseH_sf"/>
</dbReference>
<proteinExistence type="predicted"/>
<organism evidence="3 4">
    <name type="scientific">Gossypium australe</name>
    <dbReference type="NCBI Taxonomy" id="47621"/>
    <lineage>
        <taxon>Eukaryota</taxon>
        <taxon>Viridiplantae</taxon>
        <taxon>Streptophyta</taxon>
        <taxon>Embryophyta</taxon>
        <taxon>Tracheophyta</taxon>
        <taxon>Spermatophyta</taxon>
        <taxon>Magnoliopsida</taxon>
        <taxon>eudicotyledons</taxon>
        <taxon>Gunneridae</taxon>
        <taxon>Pentapetalae</taxon>
        <taxon>rosids</taxon>
        <taxon>malvids</taxon>
        <taxon>Malvales</taxon>
        <taxon>Malvaceae</taxon>
        <taxon>Malvoideae</taxon>
        <taxon>Gossypium</taxon>
    </lineage>
</organism>